<dbReference type="EMBL" id="JACBYR010000001">
    <property type="protein sequence ID" value="NYE82427.1"/>
    <property type="molecule type" value="Genomic_DNA"/>
</dbReference>
<dbReference type="InterPro" id="IPR023408">
    <property type="entry name" value="MscS_beta-dom_sf"/>
</dbReference>
<feature type="transmembrane region" description="Helical" evidence="8">
    <location>
        <begin position="312"/>
        <end position="337"/>
    </location>
</feature>
<dbReference type="GO" id="GO:0005886">
    <property type="term" value="C:plasma membrane"/>
    <property type="evidence" value="ECO:0007669"/>
    <property type="project" value="UniProtKB-SubCell"/>
</dbReference>
<feature type="transmembrane region" description="Helical" evidence="8">
    <location>
        <begin position="357"/>
        <end position="377"/>
    </location>
</feature>
<dbReference type="Pfam" id="PF00924">
    <property type="entry name" value="MS_channel_2nd"/>
    <property type="match status" value="1"/>
</dbReference>
<dbReference type="PANTHER" id="PTHR30460:SF0">
    <property type="entry name" value="MODERATE CONDUCTANCE MECHANOSENSITIVE CHANNEL YBIO"/>
    <property type="match status" value="1"/>
</dbReference>
<evidence type="ECO:0000259" key="11">
    <source>
        <dbReference type="Pfam" id="PF21088"/>
    </source>
</evidence>
<feature type="compositionally biased region" description="Low complexity" evidence="7">
    <location>
        <begin position="853"/>
        <end position="866"/>
    </location>
</feature>
<proteinExistence type="inferred from homology"/>
<evidence type="ECO:0000256" key="9">
    <source>
        <dbReference type="SAM" id="SignalP"/>
    </source>
</evidence>
<dbReference type="GO" id="GO:0008381">
    <property type="term" value="F:mechanosensitive monoatomic ion channel activity"/>
    <property type="evidence" value="ECO:0007669"/>
    <property type="project" value="InterPro"/>
</dbReference>
<name>A0A7Y9LLD0_9BURK</name>
<evidence type="ECO:0000256" key="3">
    <source>
        <dbReference type="ARBA" id="ARBA00022475"/>
    </source>
</evidence>
<dbReference type="PANTHER" id="PTHR30460">
    <property type="entry name" value="MODERATE CONDUCTANCE MECHANOSENSITIVE CHANNEL YBIO"/>
    <property type="match status" value="1"/>
</dbReference>
<dbReference type="Proteomes" id="UP000542125">
    <property type="component" value="Unassembled WGS sequence"/>
</dbReference>
<dbReference type="InterPro" id="IPR011066">
    <property type="entry name" value="MscS_channel_C_sf"/>
</dbReference>
<dbReference type="Gene3D" id="2.30.30.60">
    <property type="match status" value="1"/>
</dbReference>
<evidence type="ECO:0000256" key="8">
    <source>
        <dbReference type="SAM" id="Phobius"/>
    </source>
</evidence>
<comment type="similarity">
    <text evidence="2">Belongs to the MscS (TC 1.A.23) family.</text>
</comment>
<reference evidence="12 13" key="1">
    <citation type="submission" date="2020-07" db="EMBL/GenBank/DDBJ databases">
        <title>Genomic Encyclopedia of Type Strains, Phase IV (KMG-V): Genome sequencing to study the core and pangenomes of soil and plant-associated prokaryotes.</title>
        <authorList>
            <person name="Whitman W."/>
        </authorList>
    </citation>
    <scope>NUCLEOTIDE SEQUENCE [LARGE SCALE GENOMIC DNA]</scope>
    <source>
        <strain evidence="12 13">SAS40</strain>
    </source>
</reference>
<evidence type="ECO:0000256" key="7">
    <source>
        <dbReference type="SAM" id="MobiDB-lite"/>
    </source>
</evidence>
<keyword evidence="5 8" id="KW-1133">Transmembrane helix</keyword>
<evidence type="ECO:0000256" key="4">
    <source>
        <dbReference type="ARBA" id="ARBA00022692"/>
    </source>
</evidence>
<dbReference type="RefSeq" id="WP_179585313.1">
    <property type="nucleotide sequence ID" value="NZ_JACBYR010000001.1"/>
</dbReference>
<dbReference type="Gene3D" id="1.10.287.1260">
    <property type="match status" value="1"/>
</dbReference>
<dbReference type="Pfam" id="PF21088">
    <property type="entry name" value="MS_channel_1st"/>
    <property type="match status" value="1"/>
</dbReference>
<feature type="transmembrane region" description="Helical" evidence="8">
    <location>
        <begin position="397"/>
        <end position="417"/>
    </location>
</feature>
<feature type="transmembrane region" description="Helical" evidence="8">
    <location>
        <begin position="551"/>
        <end position="573"/>
    </location>
</feature>
<feature type="transmembrane region" description="Helical" evidence="8">
    <location>
        <begin position="585"/>
        <end position="603"/>
    </location>
</feature>
<feature type="transmembrane region" description="Helical" evidence="8">
    <location>
        <begin position="148"/>
        <end position="169"/>
    </location>
</feature>
<keyword evidence="3" id="KW-1003">Cell membrane</keyword>
<gene>
    <name evidence="12" type="ORF">FHW18_001698</name>
</gene>
<keyword evidence="6 8" id="KW-0472">Membrane</keyword>
<dbReference type="SUPFAM" id="SSF50182">
    <property type="entry name" value="Sm-like ribonucleoproteins"/>
    <property type="match status" value="1"/>
</dbReference>
<feature type="transmembrane region" description="Helical" evidence="8">
    <location>
        <begin position="635"/>
        <end position="653"/>
    </location>
</feature>
<feature type="transmembrane region" description="Helical" evidence="8">
    <location>
        <begin position="499"/>
        <end position="520"/>
    </location>
</feature>
<evidence type="ECO:0000313" key="12">
    <source>
        <dbReference type="EMBL" id="NYE82427.1"/>
    </source>
</evidence>
<sequence>MQLSPSRFFLIVLLSVSSLWMPLAEAADPAPAAASADAPVTASQAKRVLGTLQDDKKRADLEETLRVISQATAATPGADAPAEEAPADAAPIALVETGVVAQIFDRVGQWFDAVGNELKVTGRTFLEFRTIGVWWDSRFGSDEARANALRAIGAVLVILAAGLAVEWLLKRVLQRPRDIVAAHAARRFAAEEAKRTAAQSVVVEAPAVDPALAAAMAAEAAGTSTASATSPAAPTAAAATASTSAPSTASATSLAAPTVTVAPVSATGVPISPITLAAASAAAAAADPAADPVAPPRQRYDRHWGVLRRIPYAVAYAILKWLPLLGFLGTTSLLIALSGGPNSAFYRAILPLVGAYAATRVTMSAIGVLITPAGAGLRLAPVTDDTARYLRRWFRRIVVVAVFGAAFTDLALAVGATADAQNAMSKLVALAVHLMVITVIFQSRQRVGHWIRGSGTGRDSVVALRTLLADIWAPALALFVVGLWVVWALGVNNGFQQLLHYFALTAGVLLVAVVTGYLALGALDKTFFGSPAEDGKSVHVIQHYQRFTQRAVIAVVVIVAILTLLQVWGFSVFNWFAPGTIGRSLLSAVSTIAVACVLAIVAWEGSNFWINRRIAIWTGAGDVGRATRLRTLVPIMRTTLFIVIALVVVLTALNQLGINIAPLLAGASIVGVALGFGSQKLVQDFITGIFLLVENAMQVGDSVTVAGVSGVVENLSIRTVRLRAGDGALHVIPFSSVSLVTNTNRGIGNAAIRLSVRADEDLDRVIASIKQVGAEMRDDPQFKDVILADLDLWGVDQVDGATVTLAGQIRTTDRGRWGVQRGFNQRIWRRFRELGIQLTNPQETVIINPLAAPRSGDAAGAGAPAGADGGATGTPPSAPPAQPA</sequence>
<feature type="transmembrane region" description="Helical" evidence="8">
    <location>
        <begin position="423"/>
        <end position="441"/>
    </location>
</feature>
<keyword evidence="4 8" id="KW-0812">Transmembrane</keyword>
<evidence type="ECO:0000256" key="2">
    <source>
        <dbReference type="ARBA" id="ARBA00008017"/>
    </source>
</evidence>
<feature type="domain" description="Mechanosensitive ion channel MscS" evidence="10">
    <location>
        <begin position="681"/>
        <end position="744"/>
    </location>
</feature>
<evidence type="ECO:0000256" key="1">
    <source>
        <dbReference type="ARBA" id="ARBA00004651"/>
    </source>
</evidence>
<feature type="signal peptide" evidence="9">
    <location>
        <begin position="1"/>
        <end position="26"/>
    </location>
</feature>
<protein>
    <submittedName>
        <fullName evidence="12">Small-conductance mechanosensitive channel</fullName>
    </submittedName>
</protein>
<accession>A0A7Y9LLD0</accession>
<feature type="region of interest" description="Disordered" evidence="7">
    <location>
        <begin position="853"/>
        <end position="884"/>
    </location>
</feature>
<dbReference type="InterPro" id="IPR010920">
    <property type="entry name" value="LSM_dom_sf"/>
</dbReference>
<dbReference type="AlphaFoldDB" id="A0A7Y9LLD0"/>
<dbReference type="SUPFAM" id="SSF82861">
    <property type="entry name" value="Mechanosensitive channel protein MscS (YggB), transmembrane region"/>
    <property type="match status" value="1"/>
</dbReference>
<dbReference type="InterPro" id="IPR006685">
    <property type="entry name" value="MscS_channel_2nd"/>
</dbReference>
<dbReference type="SUPFAM" id="SSF82689">
    <property type="entry name" value="Mechanosensitive channel protein MscS (YggB), C-terminal domain"/>
    <property type="match status" value="1"/>
</dbReference>
<feature type="chain" id="PRO_5030530592" evidence="9">
    <location>
        <begin position="27"/>
        <end position="884"/>
    </location>
</feature>
<feature type="domain" description="Mechanosensitive ion channel transmembrane helices 2/3" evidence="11">
    <location>
        <begin position="640"/>
        <end position="679"/>
    </location>
</feature>
<comment type="subcellular location">
    <subcellularLocation>
        <location evidence="1">Cell membrane</location>
        <topology evidence="1">Multi-pass membrane protein</topology>
    </subcellularLocation>
</comment>
<comment type="caution">
    <text evidence="12">The sequence shown here is derived from an EMBL/GenBank/DDBJ whole genome shotgun (WGS) entry which is preliminary data.</text>
</comment>
<evidence type="ECO:0000256" key="6">
    <source>
        <dbReference type="ARBA" id="ARBA00023136"/>
    </source>
</evidence>
<feature type="transmembrane region" description="Helical" evidence="8">
    <location>
        <begin position="659"/>
        <end position="677"/>
    </location>
</feature>
<evidence type="ECO:0000313" key="13">
    <source>
        <dbReference type="Proteomes" id="UP000542125"/>
    </source>
</evidence>
<evidence type="ECO:0000259" key="10">
    <source>
        <dbReference type="Pfam" id="PF00924"/>
    </source>
</evidence>
<organism evidence="12 13">
    <name type="scientific">Pigmentiphaga litoralis</name>
    <dbReference type="NCBI Taxonomy" id="516702"/>
    <lineage>
        <taxon>Bacteria</taxon>
        <taxon>Pseudomonadati</taxon>
        <taxon>Pseudomonadota</taxon>
        <taxon>Betaproteobacteria</taxon>
        <taxon>Burkholderiales</taxon>
        <taxon>Alcaligenaceae</taxon>
        <taxon>Pigmentiphaga</taxon>
    </lineage>
</organism>
<dbReference type="InterPro" id="IPR045276">
    <property type="entry name" value="YbiO_bact"/>
</dbReference>
<feature type="transmembrane region" description="Helical" evidence="8">
    <location>
        <begin position="462"/>
        <end position="487"/>
    </location>
</feature>
<keyword evidence="13" id="KW-1185">Reference proteome</keyword>
<dbReference type="InterPro" id="IPR011014">
    <property type="entry name" value="MscS_channel_TM-2"/>
</dbReference>
<dbReference type="InterPro" id="IPR049142">
    <property type="entry name" value="MS_channel_1st"/>
</dbReference>
<keyword evidence="9" id="KW-0732">Signal</keyword>
<evidence type="ECO:0000256" key="5">
    <source>
        <dbReference type="ARBA" id="ARBA00022989"/>
    </source>
</evidence>
<dbReference type="Gene3D" id="3.30.70.100">
    <property type="match status" value="1"/>
</dbReference>